<protein>
    <submittedName>
        <fullName evidence="1">Uncharacterized protein</fullName>
    </submittedName>
</protein>
<dbReference type="AlphaFoldDB" id="A0A0A9EAR6"/>
<sequence>MTERKREQRKHEGTTNGTFNAVHVKKITASLIITRITFYNCYLFVIT</sequence>
<organism evidence="1">
    <name type="scientific">Arundo donax</name>
    <name type="common">Giant reed</name>
    <name type="synonym">Donax arundinaceus</name>
    <dbReference type="NCBI Taxonomy" id="35708"/>
    <lineage>
        <taxon>Eukaryota</taxon>
        <taxon>Viridiplantae</taxon>
        <taxon>Streptophyta</taxon>
        <taxon>Embryophyta</taxon>
        <taxon>Tracheophyta</taxon>
        <taxon>Spermatophyta</taxon>
        <taxon>Magnoliopsida</taxon>
        <taxon>Liliopsida</taxon>
        <taxon>Poales</taxon>
        <taxon>Poaceae</taxon>
        <taxon>PACMAD clade</taxon>
        <taxon>Arundinoideae</taxon>
        <taxon>Arundineae</taxon>
        <taxon>Arundo</taxon>
    </lineage>
</organism>
<dbReference type="EMBL" id="GBRH01200774">
    <property type="protein sequence ID" value="JAD97121.1"/>
    <property type="molecule type" value="Transcribed_RNA"/>
</dbReference>
<proteinExistence type="predicted"/>
<reference evidence="1" key="1">
    <citation type="submission" date="2014-09" db="EMBL/GenBank/DDBJ databases">
        <authorList>
            <person name="Magalhaes I.L.F."/>
            <person name="Oliveira U."/>
            <person name="Santos F.R."/>
            <person name="Vidigal T.H.D.A."/>
            <person name="Brescovit A.D."/>
            <person name="Santos A.J."/>
        </authorList>
    </citation>
    <scope>NUCLEOTIDE SEQUENCE</scope>
    <source>
        <tissue evidence="1">Shoot tissue taken approximately 20 cm above the soil surface</tissue>
    </source>
</reference>
<name>A0A0A9EAR6_ARUDO</name>
<accession>A0A0A9EAR6</accession>
<evidence type="ECO:0000313" key="1">
    <source>
        <dbReference type="EMBL" id="JAD97121.1"/>
    </source>
</evidence>
<reference evidence="1" key="2">
    <citation type="journal article" date="2015" name="Data Brief">
        <title>Shoot transcriptome of the giant reed, Arundo donax.</title>
        <authorList>
            <person name="Barrero R.A."/>
            <person name="Guerrero F.D."/>
            <person name="Moolhuijzen P."/>
            <person name="Goolsby J.A."/>
            <person name="Tidwell J."/>
            <person name="Bellgard S.E."/>
            <person name="Bellgard M.I."/>
        </authorList>
    </citation>
    <scope>NUCLEOTIDE SEQUENCE</scope>
    <source>
        <tissue evidence="1">Shoot tissue taken approximately 20 cm above the soil surface</tissue>
    </source>
</reference>